<reference evidence="2" key="1">
    <citation type="journal article" date="2014" name="Int. J. Syst. Evol. Microbiol.">
        <title>Complete genome sequence of Corynebacterium casei LMG S-19264T (=DSM 44701T), isolated from a smear-ripened cheese.</title>
        <authorList>
            <consortium name="US DOE Joint Genome Institute (JGI-PGF)"/>
            <person name="Walter F."/>
            <person name="Albersmeier A."/>
            <person name="Kalinowski J."/>
            <person name="Ruckert C."/>
        </authorList>
    </citation>
    <scope>NUCLEOTIDE SEQUENCE</scope>
    <source>
        <strain evidence="2">CGMCC 1.15290</strain>
    </source>
</reference>
<organism evidence="2 3">
    <name type="scientific">Filimonas zeae</name>
    <dbReference type="NCBI Taxonomy" id="1737353"/>
    <lineage>
        <taxon>Bacteria</taxon>
        <taxon>Pseudomonadati</taxon>
        <taxon>Bacteroidota</taxon>
        <taxon>Chitinophagia</taxon>
        <taxon>Chitinophagales</taxon>
        <taxon>Chitinophagaceae</taxon>
        <taxon>Filimonas</taxon>
    </lineage>
</organism>
<keyword evidence="3" id="KW-1185">Reference proteome</keyword>
<dbReference type="EMBL" id="BMIB01000001">
    <property type="protein sequence ID" value="GGH62864.1"/>
    <property type="molecule type" value="Genomic_DNA"/>
</dbReference>
<protein>
    <submittedName>
        <fullName evidence="2">Uncharacterized protein</fullName>
    </submittedName>
</protein>
<evidence type="ECO:0000256" key="1">
    <source>
        <dbReference type="SAM" id="Phobius"/>
    </source>
</evidence>
<name>A0A917ISC8_9BACT</name>
<gene>
    <name evidence="2" type="ORF">GCM10011379_13220</name>
</gene>
<reference evidence="2" key="2">
    <citation type="submission" date="2020-09" db="EMBL/GenBank/DDBJ databases">
        <authorList>
            <person name="Sun Q."/>
            <person name="Zhou Y."/>
        </authorList>
    </citation>
    <scope>NUCLEOTIDE SEQUENCE</scope>
    <source>
        <strain evidence="2">CGMCC 1.15290</strain>
    </source>
</reference>
<dbReference type="AlphaFoldDB" id="A0A917ISC8"/>
<keyword evidence="1" id="KW-0812">Transmembrane</keyword>
<dbReference type="Proteomes" id="UP000627292">
    <property type="component" value="Unassembled WGS sequence"/>
</dbReference>
<evidence type="ECO:0000313" key="2">
    <source>
        <dbReference type="EMBL" id="GGH62864.1"/>
    </source>
</evidence>
<proteinExistence type="predicted"/>
<feature type="transmembrane region" description="Helical" evidence="1">
    <location>
        <begin position="63"/>
        <end position="82"/>
    </location>
</feature>
<keyword evidence="1" id="KW-0472">Membrane</keyword>
<sequence>MFSSLLLLHNCIKLPAKTITRFGMKSFVKFGAYAAIILGAFGMMFCLPFLFSARTNDLIGAGFPFVGGAIIASGGLIALSILTKQDNA</sequence>
<keyword evidence="1" id="KW-1133">Transmembrane helix</keyword>
<accession>A0A917ISC8</accession>
<evidence type="ECO:0000313" key="3">
    <source>
        <dbReference type="Proteomes" id="UP000627292"/>
    </source>
</evidence>
<feature type="transmembrane region" description="Helical" evidence="1">
    <location>
        <begin position="30"/>
        <end position="51"/>
    </location>
</feature>
<comment type="caution">
    <text evidence="2">The sequence shown here is derived from an EMBL/GenBank/DDBJ whole genome shotgun (WGS) entry which is preliminary data.</text>
</comment>